<dbReference type="AlphaFoldDB" id="A0A225X3U1"/>
<accession>A0A225X3U1</accession>
<gene>
    <name evidence="1" type="ORF">PHMEG_000395</name>
</gene>
<evidence type="ECO:0000313" key="1">
    <source>
        <dbReference type="EMBL" id="OWZ24571.1"/>
    </source>
</evidence>
<reference evidence="2" key="1">
    <citation type="submission" date="2017-03" db="EMBL/GenBank/DDBJ databases">
        <title>Phytopthora megakarya and P. palmivora, two closely related causual agents of cacao black pod achieved similar genome size and gene model numbers by different mechanisms.</title>
        <authorList>
            <person name="Ali S."/>
            <person name="Shao J."/>
            <person name="Larry D.J."/>
            <person name="Kronmiller B."/>
            <person name="Shen D."/>
            <person name="Strem M.D."/>
            <person name="Melnick R.L."/>
            <person name="Guiltinan M.J."/>
            <person name="Tyler B.M."/>
            <person name="Meinhardt L.W."/>
            <person name="Bailey B.A."/>
        </authorList>
    </citation>
    <scope>NUCLEOTIDE SEQUENCE [LARGE SCALE GENOMIC DNA]</scope>
    <source>
        <strain evidence="2">zdho120</strain>
    </source>
</reference>
<proteinExistence type="predicted"/>
<sequence>MGKSVMTDLHNLHCTVNETEFLQKLADIQERWAKVHELKQFTSYFSSVWLNQRVWRWQCFHTSRGFATTNNPREFYNAAIKRDVTLRRKLKIGILLD</sequence>
<protein>
    <submittedName>
        <fullName evidence="1">Uncharacterized protein</fullName>
    </submittedName>
</protein>
<dbReference type="Proteomes" id="UP000198211">
    <property type="component" value="Unassembled WGS sequence"/>
</dbReference>
<comment type="caution">
    <text evidence="1">The sequence shown here is derived from an EMBL/GenBank/DDBJ whole genome shotgun (WGS) entry which is preliminary data.</text>
</comment>
<dbReference type="EMBL" id="NBNE01000009">
    <property type="protein sequence ID" value="OWZ24571.1"/>
    <property type="molecule type" value="Genomic_DNA"/>
</dbReference>
<dbReference type="OrthoDB" id="124944at2759"/>
<keyword evidence="2" id="KW-1185">Reference proteome</keyword>
<name>A0A225X3U1_9STRA</name>
<evidence type="ECO:0000313" key="2">
    <source>
        <dbReference type="Proteomes" id="UP000198211"/>
    </source>
</evidence>
<organism evidence="1 2">
    <name type="scientific">Phytophthora megakarya</name>
    <dbReference type="NCBI Taxonomy" id="4795"/>
    <lineage>
        <taxon>Eukaryota</taxon>
        <taxon>Sar</taxon>
        <taxon>Stramenopiles</taxon>
        <taxon>Oomycota</taxon>
        <taxon>Peronosporomycetes</taxon>
        <taxon>Peronosporales</taxon>
        <taxon>Peronosporaceae</taxon>
        <taxon>Phytophthora</taxon>
    </lineage>
</organism>